<comment type="subcellular location">
    <subcellularLocation>
        <location evidence="2">Secreted</location>
    </subcellularLocation>
</comment>
<keyword evidence="5" id="KW-0964">Secreted</keyword>
<dbReference type="GO" id="GO:0005576">
    <property type="term" value="C:extracellular region"/>
    <property type="evidence" value="ECO:0007669"/>
    <property type="project" value="UniProtKB-SubCell"/>
</dbReference>
<evidence type="ECO:0000256" key="6">
    <source>
        <dbReference type="ARBA" id="ARBA00022729"/>
    </source>
</evidence>
<evidence type="ECO:0000256" key="5">
    <source>
        <dbReference type="ARBA" id="ARBA00022525"/>
    </source>
</evidence>
<evidence type="ECO:0000256" key="8">
    <source>
        <dbReference type="ARBA" id="ARBA00023295"/>
    </source>
</evidence>
<gene>
    <name evidence="11" type="ORF">PPACK8108_LOCUS19870</name>
</gene>
<dbReference type="SUPFAM" id="SSF51445">
    <property type="entry name" value="(Trans)glycosidases"/>
    <property type="match status" value="1"/>
</dbReference>
<feature type="transmembrane region" description="Helical" evidence="9">
    <location>
        <begin position="255"/>
        <end position="275"/>
    </location>
</feature>
<feature type="transmembrane region" description="Helical" evidence="9">
    <location>
        <begin position="346"/>
        <end position="364"/>
    </location>
</feature>
<name>A0AAV0BEI9_PHAPC</name>
<proteinExistence type="inferred from homology"/>
<dbReference type="Proteomes" id="UP001153365">
    <property type="component" value="Unassembled WGS sequence"/>
</dbReference>
<keyword evidence="12" id="KW-1185">Reference proteome</keyword>
<evidence type="ECO:0000256" key="7">
    <source>
        <dbReference type="ARBA" id="ARBA00022801"/>
    </source>
</evidence>
<dbReference type="EC" id="3.2.1.78" evidence="4"/>
<evidence type="ECO:0000313" key="11">
    <source>
        <dbReference type="EMBL" id="CAH7685360.1"/>
    </source>
</evidence>
<keyword evidence="9" id="KW-1133">Transmembrane helix</keyword>
<accession>A0AAV0BEI9</accession>
<evidence type="ECO:0000256" key="1">
    <source>
        <dbReference type="ARBA" id="ARBA00001678"/>
    </source>
</evidence>
<sequence length="491" mass="55747">MINDDQIFKLIGPNIYWLGLDENVNPSPSYPSQSRILEALATAALMGSTVVRSTTLGISVGHQLSVWPSLNSTNQEALKVIGFTISAAQRYGLKLIIPLTDQYDYYHGGYKTFLRWRNLSDSSESVFYDTKSVVHQDFLSYISVLLNYINPYTNLAIKDDPTVLIWETGNELSKPAKRWTESVSNHIHQLAPNQFVASGRYGLDKDDLKISSIDAVTNHFYPPRTDHFHSDSKLAAKYNKVYYAGEFDWSGRSKAWGQLGWVLIPVSLSILILFLGKKLFPIRINWKPDSKDRYTTSNSKNLGVNKNFNTDLHARQCSPSPSRFNLIADNQNNPKDRSILIQQHHVSIFLLIFVVPLTVCIIYFSSIQYTGLETFLNGAESNQDSSGDLFWSLFGHDDQCCDWVEHSDGYTLHYPGKTNDERGSVARLIEHNYKMRSLMNPKSSSNKPSNNFDSNQLSIKTNKMNFKLQTRDDWFSFGSLVNLNCSQSLNL</sequence>
<organism evidence="11 12">
    <name type="scientific">Phakopsora pachyrhizi</name>
    <name type="common">Asian soybean rust disease fungus</name>
    <dbReference type="NCBI Taxonomy" id="170000"/>
    <lineage>
        <taxon>Eukaryota</taxon>
        <taxon>Fungi</taxon>
        <taxon>Dikarya</taxon>
        <taxon>Basidiomycota</taxon>
        <taxon>Pucciniomycotina</taxon>
        <taxon>Pucciniomycetes</taxon>
        <taxon>Pucciniales</taxon>
        <taxon>Phakopsoraceae</taxon>
        <taxon>Phakopsora</taxon>
    </lineage>
</organism>
<protein>
    <recommendedName>
        <fullName evidence="4">mannan endo-1,4-beta-mannosidase</fullName>
        <ecNumber evidence="4">3.2.1.78</ecNumber>
    </recommendedName>
</protein>
<keyword evidence="8" id="KW-0326">Glycosidase</keyword>
<comment type="catalytic activity">
    <reaction evidence="1">
        <text>Random hydrolysis of (1-&gt;4)-beta-D-mannosidic linkages in mannans, galactomannans and glucomannans.</text>
        <dbReference type="EC" id="3.2.1.78"/>
    </reaction>
</comment>
<evidence type="ECO:0000313" key="12">
    <source>
        <dbReference type="Proteomes" id="UP001153365"/>
    </source>
</evidence>
<dbReference type="InterPro" id="IPR001547">
    <property type="entry name" value="Glyco_hydro_5"/>
</dbReference>
<reference evidence="11" key="1">
    <citation type="submission" date="2022-06" db="EMBL/GenBank/DDBJ databases">
        <authorList>
            <consortium name="SYNGENTA / RWTH Aachen University"/>
        </authorList>
    </citation>
    <scope>NUCLEOTIDE SEQUENCE</scope>
</reference>
<comment type="similarity">
    <text evidence="3">Belongs to the glycosyl hydrolase 5 (cellulase A) family.</text>
</comment>
<feature type="domain" description="Glycoside hydrolase family 5" evidence="10">
    <location>
        <begin position="79"/>
        <end position="227"/>
    </location>
</feature>
<keyword evidence="6" id="KW-0732">Signal</keyword>
<keyword evidence="9" id="KW-0812">Transmembrane</keyword>
<evidence type="ECO:0000256" key="4">
    <source>
        <dbReference type="ARBA" id="ARBA00012706"/>
    </source>
</evidence>
<keyword evidence="7 11" id="KW-0378">Hydrolase</keyword>
<dbReference type="InterPro" id="IPR017853">
    <property type="entry name" value="GH"/>
</dbReference>
<evidence type="ECO:0000256" key="2">
    <source>
        <dbReference type="ARBA" id="ARBA00004613"/>
    </source>
</evidence>
<dbReference type="AlphaFoldDB" id="A0AAV0BEI9"/>
<comment type="caution">
    <text evidence="11">The sequence shown here is derived from an EMBL/GenBank/DDBJ whole genome shotgun (WGS) entry which is preliminary data.</text>
</comment>
<dbReference type="PANTHER" id="PTHR31451:SF39">
    <property type="entry name" value="MANNAN ENDO-1,4-BETA-MANNOSIDASE 1"/>
    <property type="match status" value="1"/>
</dbReference>
<dbReference type="PANTHER" id="PTHR31451">
    <property type="match status" value="1"/>
</dbReference>
<dbReference type="Pfam" id="PF26410">
    <property type="entry name" value="GH5_mannosidase"/>
    <property type="match status" value="1"/>
</dbReference>
<evidence type="ECO:0000256" key="3">
    <source>
        <dbReference type="ARBA" id="ARBA00005641"/>
    </source>
</evidence>
<evidence type="ECO:0000256" key="9">
    <source>
        <dbReference type="SAM" id="Phobius"/>
    </source>
</evidence>
<dbReference type="GO" id="GO:0016985">
    <property type="term" value="F:mannan endo-1,4-beta-mannosidase activity"/>
    <property type="evidence" value="ECO:0007669"/>
    <property type="project" value="UniProtKB-EC"/>
</dbReference>
<dbReference type="EMBL" id="CALTRL010005721">
    <property type="protein sequence ID" value="CAH7685360.1"/>
    <property type="molecule type" value="Genomic_DNA"/>
</dbReference>
<dbReference type="InterPro" id="IPR045053">
    <property type="entry name" value="MAN-like"/>
</dbReference>
<dbReference type="Gene3D" id="3.20.20.80">
    <property type="entry name" value="Glycosidases"/>
    <property type="match status" value="1"/>
</dbReference>
<evidence type="ECO:0000259" key="10">
    <source>
        <dbReference type="Pfam" id="PF26410"/>
    </source>
</evidence>
<keyword evidence="9" id="KW-0472">Membrane</keyword>